<feature type="signal peptide" evidence="1">
    <location>
        <begin position="1"/>
        <end position="26"/>
    </location>
</feature>
<organism evidence="2 3">
    <name type="scientific">Flavivirga eckloniae</name>
    <dbReference type="NCBI Taxonomy" id="1803846"/>
    <lineage>
        <taxon>Bacteria</taxon>
        <taxon>Pseudomonadati</taxon>
        <taxon>Bacteroidota</taxon>
        <taxon>Flavobacteriia</taxon>
        <taxon>Flavobacteriales</taxon>
        <taxon>Flavobacteriaceae</taxon>
        <taxon>Flavivirga</taxon>
    </lineage>
</organism>
<keyword evidence="3" id="KW-1185">Reference proteome</keyword>
<dbReference type="KEGG" id="fek:C1H87_19360"/>
<dbReference type="RefSeq" id="WP_102757402.1">
    <property type="nucleotide sequence ID" value="NZ_CP025791.1"/>
</dbReference>
<accession>A0A2K9PUL2</accession>
<feature type="chain" id="PRO_5014739716" description="Secreted protein" evidence="1">
    <location>
        <begin position="27"/>
        <end position="101"/>
    </location>
</feature>
<dbReference type="Pfam" id="PF20130">
    <property type="entry name" value="DUF6520"/>
    <property type="match status" value="1"/>
</dbReference>
<reference evidence="2 3" key="1">
    <citation type="submission" date="2018-01" db="EMBL/GenBank/DDBJ databases">
        <title>Complete genome sequence of Flavivirga eckloniae ECD14 isolated from seaweed Ecklonia cava.</title>
        <authorList>
            <person name="Lee J.H."/>
            <person name="Baik K.S."/>
            <person name="Seong C.N."/>
        </authorList>
    </citation>
    <scope>NUCLEOTIDE SEQUENCE [LARGE SCALE GENOMIC DNA]</scope>
    <source>
        <strain evidence="2 3">ECD14</strain>
    </source>
</reference>
<keyword evidence="1" id="KW-0732">Signal</keyword>
<dbReference type="InterPro" id="IPR045391">
    <property type="entry name" value="DUF6520"/>
</dbReference>
<protein>
    <recommendedName>
        <fullName evidence="4">Secreted protein</fullName>
    </recommendedName>
</protein>
<evidence type="ECO:0000313" key="2">
    <source>
        <dbReference type="EMBL" id="AUP80756.1"/>
    </source>
</evidence>
<gene>
    <name evidence="2" type="ORF">C1H87_19360</name>
</gene>
<name>A0A2K9PUL2_9FLAO</name>
<evidence type="ECO:0000313" key="3">
    <source>
        <dbReference type="Proteomes" id="UP000235826"/>
    </source>
</evidence>
<dbReference type="OrthoDB" id="1179119at2"/>
<dbReference type="EMBL" id="CP025791">
    <property type="protein sequence ID" value="AUP80756.1"/>
    <property type="molecule type" value="Genomic_DNA"/>
</dbReference>
<sequence length="101" mass="11054">MNFKIFKIVLPVFTLMLAITTSVAFAPAENDAEHVGKITEGWIQNAAQPGKCGTAFINVSCQNAIPPNFEICTVTIAGKKEKLLDQHVGKCNILLYKYTPN</sequence>
<proteinExistence type="predicted"/>
<evidence type="ECO:0000256" key="1">
    <source>
        <dbReference type="SAM" id="SignalP"/>
    </source>
</evidence>
<evidence type="ECO:0008006" key="4">
    <source>
        <dbReference type="Google" id="ProtNLM"/>
    </source>
</evidence>
<dbReference type="Proteomes" id="UP000235826">
    <property type="component" value="Chromosome"/>
</dbReference>
<dbReference type="AlphaFoldDB" id="A0A2K9PUL2"/>